<dbReference type="RefSeq" id="WP_067385754.1">
    <property type="nucleotide sequence ID" value="NZ_CP015839.1"/>
</dbReference>
<dbReference type="KEGG" id="mars:A8C75_18585"/>
<organism evidence="1 2">
    <name type="scientific">Marinobacterium aestuarii</name>
    <dbReference type="NCBI Taxonomy" id="1821621"/>
    <lineage>
        <taxon>Bacteria</taxon>
        <taxon>Pseudomonadati</taxon>
        <taxon>Pseudomonadota</taxon>
        <taxon>Gammaproteobacteria</taxon>
        <taxon>Oceanospirillales</taxon>
        <taxon>Oceanospirillaceae</taxon>
        <taxon>Marinobacterium</taxon>
    </lineage>
</organism>
<keyword evidence="2" id="KW-1185">Reference proteome</keyword>
<evidence type="ECO:0000313" key="1">
    <source>
        <dbReference type="EMBL" id="ANG64280.1"/>
    </source>
</evidence>
<name>A0A1A9F2R3_9GAMM</name>
<proteinExistence type="predicted"/>
<dbReference type="SUPFAM" id="SSF55931">
    <property type="entry name" value="Glutamine synthetase/guanido kinase"/>
    <property type="match status" value="1"/>
</dbReference>
<keyword evidence="1" id="KW-0436">Ligase</keyword>
<dbReference type="Proteomes" id="UP000078070">
    <property type="component" value="Chromosome"/>
</dbReference>
<dbReference type="STRING" id="1821621.A8C75_18585"/>
<reference evidence="2" key="1">
    <citation type="submission" date="2016-05" db="EMBL/GenBank/DDBJ databases">
        <authorList>
            <person name="Baek K."/>
            <person name="Yang S.-J."/>
        </authorList>
    </citation>
    <scope>NUCLEOTIDE SEQUENCE [LARGE SCALE GENOMIC DNA]</scope>
    <source>
        <strain evidence="2">ST58-10</strain>
    </source>
</reference>
<gene>
    <name evidence="1" type="ORF">A8C75_18585</name>
</gene>
<dbReference type="AlphaFoldDB" id="A0A1A9F2R3"/>
<dbReference type="GO" id="GO:0016879">
    <property type="term" value="F:ligase activity, forming carbon-nitrogen bonds"/>
    <property type="evidence" value="ECO:0007669"/>
    <property type="project" value="TreeGrafter"/>
</dbReference>
<protein>
    <submittedName>
        <fullName evidence="1">Glutamate--cysteine ligase</fullName>
    </submittedName>
</protein>
<dbReference type="EMBL" id="CP015839">
    <property type="protein sequence ID" value="ANG64280.1"/>
    <property type="molecule type" value="Genomic_DNA"/>
</dbReference>
<dbReference type="PANTHER" id="PTHR36510">
    <property type="entry name" value="GLUTAMATE--CYSTEINE LIGASE 2-RELATED"/>
    <property type="match status" value="1"/>
</dbReference>
<dbReference type="OrthoDB" id="240589at2"/>
<dbReference type="Gene3D" id="3.30.590.20">
    <property type="match status" value="1"/>
</dbReference>
<reference evidence="1 2" key="2">
    <citation type="journal article" date="2018" name="Int. J. Syst. Evol. Microbiol.">
        <title>Marinobacterium aestuarii sp. nov., a benzene-degrading marine bacterium isolated from estuary sediment.</title>
        <authorList>
            <person name="Bae S.S."/>
            <person name="Jung J."/>
            <person name="Chung D."/>
            <person name="Baek K."/>
        </authorList>
    </citation>
    <scope>NUCLEOTIDE SEQUENCE [LARGE SCALE GENOMIC DNA]</scope>
    <source>
        <strain evidence="1 2">ST58-10</strain>
    </source>
</reference>
<dbReference type="PANTHER" id="PTHR36510:SF3">
    <property type="entry name" value="CONSERVED PROTEIN"/>
    <property type="match status" value="1"/>
</dbReference>
<dbReference type="Pfam" id="PF04107">
    <property type="entry name" value="GCS2"/>
    <property type="match status" value="1"/>
</dbReference>
<accession>A0A1A9F2R3</accession>
<evidence type="ECO:0000313" key="2">
    <source>
        <dbReference type="Proteomes" id="UP000078070"/>
    </source>
</evidence>
<dbReference type="InterPro" id="IPR014746">
    <property type="entry name" value="Gln_synth/guanido_kin_cat_dom"/>
</dbReference>
<sequence>MGLEIDKSSFTPQEFSGFYQRLGSNLQALKALLQRPGFGEGPGSLGAELELCIVDRNGHPLLVNSAIQDARADPQLTLELNRYNLEYNLTPVPIQGTPFSRIEAEIRAAVAALEQSALVHGGHILAIGILPTLRRRDFGPHVMTDQCRYQALTDGLSRIRGERIQVRINGDEPISLRARDVTLEGANTSLQLHYRVRPADFADTYNAMQLVTPVVLALAGNSPFLLGHRLWHETRIPLFKHAIDGAGSNGPGGNGHSSRRASRVNLGTGWVREGAYELFAESALLHDALLPVCQEGEDDMEMVQNGGLPKLHELRLHQGTIWPWNRVIYDDSCGGHLRIEMRALPAGPTACDMMANAAFLIGLAEGLRGDIAELMPALPFAMLEHNFYRSAEVGIKAQLLWPSSCNRRLEEVPLARLAHELLPVAAQGLKRIGIGAAESGHYLGIIEQRLERSCTGATWQLGQVGRLNRRLSRHRALKTMLEGYRVRADLNQPVAEWTDMH</sequence>
<dbReference type="InterPro" id="IPR006336">
    <property type="entry name" value="GCS2"/>
</dbReference>
<dbReference type="InterPro" id="IPR050141">
    <property type="entry name" value="GCL_type2/YbdK_subfam"/>
</dbReference>